<evidence type="ECO:0000259" key="1">
    <source>
        <dbReference type="Pfam" id="PF20237"/>
    </source>
</evidence>
<feature type="domain" description="DUF6594" evidence="1">
    <location>
        <begin position="12"/>
        <end position="107"/>
    </location>
</feature>
<comment type="caution">
    <text evidence="2">The sequence shown here is derived from an EMBL/GenBank/DDBJ whole genome shotgun (WGS) entry which is preliminary data.</text>
</comment>
<dbReference type="RefSeq" id="XP_049124150.1">
    <property type="nucleotide sequence ID" value="XM_049268193.1"/>
</dbReference>
<dbReference type="InterPro" id="IPR046529">
    <property type="entry name" value="DUF6594"/>
</dbReference>
<gene>
    <name evidence="2" type="ORF">ColSpa_01981</name>
</gene>
<dbReference type="AlphaFoldDB" id="A0AA37L9C8"/>
<protein>
    <recommendedName>
        <fullName evidence="1">DUF6594 domain-containing protein</fullName>
    </recommendedName>
</protein>
<dbReference type="PANTHER" id="PTHR34502:SF4">
    <property type="entry name" value="DUF6594 DOMAIN-CONTAINING PROTEIN"/>
    <property type="match status" value="1"/>
</dbReference>
<proteinExistence type="predicted"/>
<accession>A0AA37L9C8</accession>
<dbReference type="GeneID" id="73322783"/>
<dbReference type="EMBL" id="BQXU01000003">
    <property type="protein sequence ID" value="GKT41800.1"/>
    <property type="molecule type" value="Genomic_DNA"/>
</dbReference>
<reference evidence="2 3" key="1">
    <citation type="submission" date="2022-03" db="EMBL/GenBank/DDBJ databases">
        <title>Genome data of Colletotrichum spp.</title>
        <authorList>
            <person name="Utami Y.D."/>
            <person name="Hiruma K."/>
        </authorList>
    </citation>
    <scope>NUCLEOTIDE SEQUENCE [LARGE SCALE GENOMIC DNA]</scope>
    <source>
        <strain evidence="2 3">MAFF 239500</strain>
    </source>
</reference>
<evidence type="ECO:0000313" key="2">
    <source>
        <dbReference type="EMBL" id="GKT41800.1"/>
    </source>
</evidence>
<name>A0AA37L9C8_9PEZI</name>
<organism evidence="2 3">
    <name type="scientific">Colletotrichum spaethianum</name>
    <dbReference type="NCBI Taxonomy" id="700344"/>
    <lineage>
        <taxon>Eukaryota</taxon>
        <taxon>Fungi</taxon>
        <taxon>Dikarya</taxon>
        <taxon>Ascomycota</taxon>
        <taxon>Pezizomycotina</taxon>
        <taxon>Sordariomycetes</taxon>
        <taxon>Hypocreomycetidae</taxon>
        <taxon>Glomerellales</taxon>
        <taxon>Glomerellaceae</taxon>
        <taxon>Colletotrichum</taxon>
        <taxon>Colletotrichum spaethianum species complex</taxon>
    </lineage>
</organism>
<dbReference type="Pfam" id="PF20237">
    <property type="entry name" value="DUF6594"/>
    <property type="match status" value="1"/>
</dbReference>
<evidence type="ECO:0000313" key="3">
    <source>
        <dbReference type="Proteomes" id="UP001055115"/>
    </source>
</evidence>
<dbReference type="Proteomes" id="UP001055115">
    <property type="component" value="Unassembled WGS sequence"/>
</dbReference>
<sequence length="108" mass="12529">MPAQGSEQSFAGVSSWLSQDPDSETFIFRKFNDLSARNILYLQCELLDLEEKLRRIDQRVWPNGPIELKDAARTWEELVDQAKDSDSTASEMMTAVTEVRKKLKEYRE</sequence>
<dbReference type="PANTHER" id="PTHR34502">
    <property type="entry name" value="DUF6594 DOMAIN-CONTAINING PROTEIN-RELATED"/>
    <property type="match status" value="1"/>
</dbReference>
<keyword evidence="3" id="KW-1185">Reference proteome</keyword>